<dbReference type="GO" id="GO:0019901">
    <property type="term" value="F:protein kinase binding"/>
    <property type="evidence" value="ECO:0007669"/>
    <property type="project" value="TreeGrafter"/>
</dbReference>
<dbReference type="HOGENOM" id="CLU_069661_1_1_1"/>
<reference evidence="5" key="1">
    <citation type="journal article" date="2014" name="Proc. Natl. Acad. Sci. U.S.A.">
        <title>Extensive sampling of basidiomycete genomes demonstrates inadequacy of the white-rot/brown-rot paradigm for wood decay fungi.</title>
        <authorList>
            <person name="Riley R."/>
            <person name="Salamov A.A."/>
            <person name="Brown D.W."/>
            <person name="Nagy L.G."/>
            <person name="Floudas D."/>
            <person name="Held B.W."/>
            <person name="Levasseur A."/>
            <person name="Lombard V."/>
            <person name="Morin E."/>
            <person name="Otillar R."/>
            <person name="Lindquist E.A."/>
            <person name="Sun H."/>
            <person name="LaButti K.M."/>
            <person name="Schmutz J."/>
            <person name="Jabbour D."/>
            <person name="Luo H."/>
            <person name="Baker S.E."/>
            <person name="Pisabarro A.G."/>
            <person name="Walton J.D."/>
            <person name="Blanchette R.A."/>
            <person name="Henrissat B."/>
            <person name="Martin F."/>
            <person name="Cullen D."/>
            <person name="Hibbett D.S."/>
            <person name="Grigoriev I.V."/>
        </authorList>
    </citation>
    <scope>NUCLEOTIDE SEQUENCE [LARGE SCALE GENOMIC DNA]</scope>
    <source>
        <strain evidence="5">FD-172 SS1</strain>
    </source>
</reference>
<dbReference type="PANTHER" id="PTHR13292:SF0">
    <property type="entry name" value="AUTOPHAGY-RELATED PROTEIN 101"/>
    <property type="match status" value="1"/>
</dbReference>
<organism evidence="4 5">
    <name type="scientific">Botryobasidium botryosum (strain FD-172 SS1)</name>
    <dbReference type="NCBI Taxonomy" id="930990"/>
    <lineage>
        <taxon>Eukaryota</taxon>
        <taxon>Fungi</taxon>
        <taxon>Dikarya</taxon>
        <taxon>Basidiomycota</taxon>
        <taxon>Agaricomycotina</taxon>
        <taxon>Agaricomycetes</taxon>
        <taxon>Cantharellales</taxon>
        <taxon>Botryobasidiaceae</taxon>
        <taxon>Botryobasidium</taxon>
    </lineage>
</organism>
<dbReference type="FunCoup" id="A0A067M2I8">
    <property type="interactions" value="222"/>
</dbReference>
<protein>
    <recommendedName>
        <fullName evidence="2">Autophagy-related protein 101</fullName>
    </recommendedName>
</protein>
<evidence type="ECO:0000256" key="2">
    <source>
        <dbReference type="ARBA" id="ARBA00018874"/>
    </source>
</evidence>
<keyword evidence="5" id="KW-1185">Reference proteome</keyword>
<dbReference type="PANTHER" id="PTHR13292">
    <property type="entry name" value="AUTOPHAGY-RELATED PROTEIN 101"/>
    <property type="match status" value="1"/>
</dbReference>
<evidence type="ECO:0000313" key="5">
    <source>
        <dbReference type="Proteomes" id="UP000027195"/>
    </source>
</evidence>
<keyword evidence="3" id="KW-0072">Autophagy</keyword>
<dbReference type="AlphaFoldDB" id="A0A067M2I8"/>
<dbReference type="GO" id="GO:0000045">
    <property type="term" value="P:autophagosome assembly"/>
    <property type="evidence" value="ECO:0007669"/>
    <property type="project" value="TreeGrafter"/>
</dbReference>
<dbReference type="GO" id="GO:1990316">
    <property type="term" value="C:Atg1/ULK1 kinase complex"/>
    <property type="evidence" value="ECO:0007669"/>
    <property type="project" value="TreeGrafter"/>
</dbReference>
<dbReference type="GO" id="GO:0000407">
    <property type="term" value="C:phagophore assembly site"/>
    <property type="evidence" value="ECO:0007669"/>
    <property type="project" value="TreeGrafter"/>
</dbReference>
<dbReference type="STRING" id="930990.A0A067M2I8"/>
<evidence type="ECO:0000256" key="1">
    <source>
        <dbReference type="ARBA" id="ARBA00007130"/>
    </source>
</evidence>
<dbReference type="Proteomes" id="UP000027195">
    <property type="component" value="Unassembled WGS sequence"/>
</dbReference>
<dbReference type="Pfam" id="PF07855">
    <property type="entry name" value="ATG101"/>
    <property type="match status" value="1"/>
</dbReference>
<gene>
    <name evidence="4" type="ORF">BOTBODRAFT_138259</name>
</gene>
<evidence type="ECO:0000313" key="4">
    <source>
        <dbReference type="EMBL" id="KDQ08910.1"/>
    </source>
</evidence>
<evidence type="ECO:0000256" key="3">
    <source>
        <dbReference type="ARBA" id="ARBA00023006"/>
    </source>
</evidence>
<accession>A0A067M2I8</accession>
<proteinExistence type="inferred from homology"/>
<dbReference type="InParanoid" id="A0A067M2I8"/>
<comment type="similarity">
    <text evidence="1">Belongs to the ATG101 family.</text>
</comment>
<dbReference type="EMBL" id="KL198084">
    <property type="protein sequence ID" value="KDQ08910.1"/>
    <property type="molecule type" value="Genomic_DNA"/>
</dbReference>
<dbReference type="InterPro" id="IPR012445">
    <property type="entry name" value="ATG101"/>
</dbReference>
<name>A0A067M2I8_BOTB1</name>
<sequence>MDLHTAHPIHVDVTIERSKTKEVLRALLHAILFHRLFGTIKPTTIEISEVTFPAVSDSDIERLVVQKVDTFFRALEDQPSGENGIKGGQLLVTFSERRPKKHWFTMGEEEVPWEEWVINASVHAPKHEHERRAIQSTLPGSLTRILRTILVRASSESGRQCVPPIVTAGVVSPFPLRITVVVGGVSVGGVD</sequence>
<dbReference type="OrthoDB" id="10259639at2759"/>